<evidence type="ECO:0000256" key="4">
    <source>
        <dbReference type="ARBA" id="ARBA00022989"/>
    </source>
</evidence>
<feature type="compositionally biased region" description="Acidic residues" evidence="6">
    <location>
        <begin position="644"/>
        <end position="653"/>
    </location>
</feature>
<dbReference type="EMBL" id="LT841305">
    <property type="protein sequence ID" value="SMH64179.1"/>
    <property type="molecule type" value="Genomic_DNA"/>
</dbReference>
<evidence type="ECO:0000259" key="8">
    <source>
        <dbReference type="Pfam" id="PF10412"/>
    </source>
</evidence>
<comment type="subcellular location">
    <subcellularLocation>
        <location evidence="1">Cell membrane</location>
        <topology evidence="1">Multi-pass membrane protein</topology>
    </subcellularLocation>
</comment>
<keyword evidence="2" id="KW-1003">Cell membrane</keyword>
<dbReference type="InterPro" id="IPR019476">
    <property type="entry name" value="T4SS_TraD_DNA-bd"/>
</dbReference>
<evidence type="ECO:0000256" key="3">
    <source>
        <dbReference type="ARBA" id="ARBA00022692"/>
    </source>
</evidence>
<feature type="region of interest" description="Disordered" evidence="6">
    <location>
        <begin position="623"/>
        <end position="653"/>
    </location>
</feature>
<dbReference type="EMBL" id="CCCS020000034">
    <property type="protein sequence ID" value="CDQ10218.1"/>
    <property type="molecule type" value="Genomic_DNA"/>
</dbReference>
<feature type="domain" description="Type IV secretion system coupling protein TraD DNA-binding" evidence="8">
    <location>
        <begin position="121"/>
        <end position="468"/>
    </location>
</feature>
<dbReference type="AlphaFoldDB" id="A0A060UTU0"/>
<dbReference type="InterPro" id="IPR051539">
    <property type="entry name" value="T4SS-coupling_protein"/>
</dbReference>
<name>A0A060UTU0_9PROT</name>
<reference evidence="10 11" key="3">
    <citation type="submission" date="2017-03" db="EMBL/GenBank/DDBJ databases">
        <authorList>
            <person name="Regsiter A."/>
            <person name="William W."/>
        </authorList>
    </citation>
    <scope>NUCLEOTIDE SEQUENCE [LARGE SCALE GENOMIC DNA]</scope>
    <source>
        <strain evidence="10">PRJEB5721</strain>
    </source>
</reference>
<dbReference type="SUPFAM" id="SSF52540">
    <property type="entry name" value="P-loop containing nucleoside triphosphate hydrolases"/>
    <property type="match status" value="1"/>
</dbReference>
<keyword evidence="5 7" id="KW-0472">Membrane</keyword>
<accession>A0A060UTU0</accession>
<evidence type="ECO:0000256" key="2">
    <source>
        <dbReference type="ARBA" id="ARBA00022475"/>
    </source>
</evidence>
<feature type="compositionally biased region" description="Low complexity" evidence="6">
    <location>
        <begin position="557"/>
        <end position="571"/>
    </location>
</feature>
<proteinExistence type="predicted"/>
<evidence type="ECO:0000256" key="7">
    <source>
        <dbReference type="SAM" id="Phobius"/>
    </source>
</evidence>
<evidence type="ECO:0000313" key="9">
    <source>
        <dbReference type="EMBL" id="CDQ10218.1"/>
    </source>
</evidence>
<feature type="region of interest" description="Disordered" evidence="6">
    <location>
        <begin position="540"/>
        <end position="571"/>
    </location>
</feature>
<keyword evidence="4 7" id="KW-1133">Transmembrane helix</keyword>
<evidence type="ECO:0000313" key="11">
    <source>
        <dbReference type="Proteomes" id="UP000193925"/>
    </source>
</evidence>
<feature type="transmembrane region" description="Helical" evidence="7">
    <location>
        <begin position="15"/>
        <end position="34"/>
    </location>
</feature>
<evidence type="ECO:0000313" key="10">
    <source>
        <dbReference type="EMBL" id="SMH64179.1"/>
    </source>
</evidence>
<dbReference type="GO" id="GO:0005886">
    <property type="term" value="C:plasma membrane"/>
    <property type="evidence" value="ECO:0007669"/>
    <property type="project" value="UniProtKB-SubCell"/>
</dbReference>
<evidence type="ECO:0000256" key="5">
    <source>
        <dbReference type="ARBA" id="ARBA00023136"/>
    </source>
</evidence>
<dbReference type="Gene3D" id="3.40.50.300">
    <property type="entry name" value="P-loop containing nucleotide triphosphate hydrolases"/>
    <property type="match status" value="2"/>
</dbReference>
<gene>
    <name evidence="10" type="ORF">AFERRI_10212</name>
    <name evidence="9" type="ORF">AFERRI_40170</name>
</gene>
<feature type="transmembrane region" description="Helical" evidence="7">
    <location>
        <begin position="55"/>
        <end position="77"/>
    </location>
</feature>
<dbReference type="Pfam" id="PF10412">
    <property type="entry name" value="TrwB_AAD_bind"/>
    <property type="match status" value="1"/>
</dbReference>
<dbReference type="PANTHER" id="PTHR37937">
    <property type="entry name" value="CONJUGATIVE TRANSFER: DNA TRANSPORT"/>
    <property type="match status" value="1"/>
</dbReference>
<dbReference type="InterPro" id="IPR027417">
    <property type="entry name" value="P-loop_NTPase"/>
</dbReference>
<dbReference type="Proteomes" id="UP000193925">
    <property type="component" value="Chromosome AFERRI"/>
</dbReference>
<protein>
    <submittedName>
        <fullName evidence="9">Putative Type IV secretory pathway, VirD4 component</fullName>
    </submittedName>
</protein>
<reference evidence="9" key="1">
    <citation type="submission" date="2014-03" db="EMBL/GenBank/DDBJ databases">
        <authorList>
            <person name="Genoscope - CEA"/>
        </authorList>
    </citation>
    <scope>NUCLEOTIDE SEQUENCE [LARGE SCALE GENOMIC DNA]</scope>
    <source>
        <strain evidence="9">CF27</strain>
    </source>
</reference>
<evidence type="ECO:0000256" key="1">
    <source>
        <dbReference type="ARBA" id="ARBA00004651"/>
    </source>
</evidence>
<keyword evidence="11" id="KW-1185">Reference proteome</keyword>
<organism evidence="9">
    <name type="scientific">Acidithiobacillus ferrivorans</name>
    <dbReference type="NCBI Taxonomy" id="160808"/>
    <lineage>
        <taxon>Bacteria</taxon>
        <taxon>Pseudomonadati</taxon>
        <taxon>Pseudomonadota</taxon>
        <taxon>Acidithiobacillia</taxon>
        <taxon>Acidithiobacillales</taxon>
        <taxon>Acidithiobacillaceae</taxon>
        <taxon>Acidithiobacillus</taxon>
    </lineage>
</organism>
<reference evidence="9" key="2">
    <citation type="submission" date="2014-07" db="EMBL/GenBank/DDBJ databases">
        <title>Initial genome analysis of the psychrotolerant acidophile Acidithiobacillus ferrivorans CF27: insights into iron and sulfur oxidation pathways and into biofilm formation.</title>
        <authorList>
            <person name="Talla E."/>
            <person name="Hedrich S."/>
            <person name="Mangenot S."/>
            <person name="Ji B."/>
            <person name="Johnson D.B."/>
            <person name="Barbe V."/>
            <person name="Bonnefoy V."/>
        </authorList>
    </citation>
    <scope>NUCLEOTIDE SEQUENCE [LARGE SCALE GENOMIC DNA]</scope>
    <source>
        <strain evidence="9">CF27</strain>
    </source>
</reference>
<dbReference type="CDD" id="cd01127">
    <property type="entry name" value="TrwB_TraG_TraD_VirD4"/>
    <property type="match status" value="1"/>
</dbReference>
<sequence>MVIIMDNPDTYNSPGLWAGGAAIIGGFAAWTATAHIIDRLPLLSVLRAAEGLNPLAFGVTPAIAGVAGAAAAGWMGWHGVHADAERHVRGPKLHKLDHRKAAMALKPKRKLFRKARPGVFIHPQICISKEQECRHIMLLGGSGSGKTSILWPVINQAVARDDKCLIFSFKGDFQQKAAFPFSLLAPWDSRSVHWQLGKDIDTRLKAESLARTLCPDPEKGEKIWAQGAQGLLTAIISSVQRDHKDGRWGFSQLAKACSIALSDYDSLVKTVMQESPLAKAFLMGKDSKTTASYLAQIASGLSDVINLGVADTSTTGKSWSVTDWLAGRTPAAAILGYLPAVAGLSKAYCSTIIEQIVTQILSFDDCDPDERRIWIFLDEVPQAGKVPSITDALEASRSKGCRVVLGMQGVAQLEEHGYSKNTLRIWGGQCGLKIISNLSDPDDQKWASNLLGERDILRYQRTITNSNTSGSNSGVYQPVKEHLMLPGEFGGELRVVPEAGPRALLMSPGANAILQWPFPKLEAFRDARIDADWTLPDYKRPVWGAVPPRTGTPTQGSESESAAASVVDQATQTTQIIEQQQDAPAPAAPVADAGLTDLAADHVVSTGLDAALPGAGALFELMSMNEPGQSVPAPVTRQQSQQHEEEDEKEAGS</sequence>
<evidence type="ECO:0000256" key="6">
    <source>
        <dbReference type="SAM" id="MobiDB-lite"/>
    </source>
</evidence>
<dbReference type="PANTHER" id="PTHR37937:SF1">
    <property type="entry name" value="CONJUGATIVE TRANSFER: DNA TRANSPORT"/>
    <property type="match status" value="1"/>
</dbReference>
<keyword evidence="3 7" id="KW-0812">Transmembrane</keyword>